<dbReference type="SMART" id="SM00052">
    <property type="entry name" value="EAL"/>
    <property type="match status" value="1"/>
</dbReference>
<evidence type="ECO:0000313" key="5">
    <source>
        <dbReference type="EMBL" id="KFE53464.1"/>
    </source>
</evidence>
<sequence length="775" mass="86889">MMRLFSSSLSLLRLLLGILCAATLAFLWGLFLQQKATSEHEALAAKAAEHLNLATIAAENLRQLVDRAQAIGKVARSDIEDRDQRNWGLVRMLAEDPVLKRMTLYSKDGRLLSGTHVDEPQQLSANWLEQLQKHFALYGLKPLLPGSISGQTGSPSPSWRLPFLLPLTDPAARELESVLLVQLDIGYLAALFERIDLGRSGMMRLLDNTGQERLRITSSGVVISGAAFSPELPFSAQEAGEITQYAASANYQSLYRRMAPRGFSIVISQQRDEILASSRLTYQRQFWLNVCMTVFILASLIWTLRVLRRRQEAFAALEQAQQINQQLISRLEDEHRRSSHAAATDHLSGLHNRRQFMEVAAQVLTRQRGKRQLLAILFIDMDRFKSINDSLGHRTGDLLLQAVAGRISRMLEPSDEAARFGGDEFVVLLAGERSEEQIDAWARSLVEKLSAIYSLEGHELSTSPSVGVSICPRDGQDIDDMIRCADAAMYSAKRAGRGQYRFFDPSLNVSDIKEFILEQAFTGALSERQFLLHYQPQIRLDSMLVESYEALVRWQHPDFGLLYPDQFISLAERSGFIIALGWEVLRLACEDLARWQAQGRDSRLAINISAIQLRQADFSEKLLSELKRYRILPQRLELEITETSVLDPEGHGIEHLQRLRHAGLAISLDDFGQGYAGFAHLQLLPLTKLKIDRAVIAPLSNSPDDNPIVASTIILAKRLGLEVVAEGVETREQLICLKLAGCDMVQGYHFSRPMSAEQLNEYAPFINAMDTACAQ</sequence>
<feature type="transmembrane region" description="Helical" evidence="2">
    <location>
        <begin position="286"/>
        <end position="304"/>
    </location>
</feature>
<dbReference type="PROSITE" id="PS50887">
    <property type="entry name" value="GGDEF"/>
    <property type="match status" value="1"/>
</dbReference>
<dbReference type="SMART" id="SM00267">
    <property type="entry name" value="GGDEF"/>
    <property type="match status" value="1"/>
</dbReference>
<dbReference type="CDD" id="cd01948">
    <property type="entry name" value="EAL"/>
    <property type="match status" value="1"/>
</dbReference>
<dbReference type="OrthoDB" id="5777683at2"/>
<name>A0A085VDF1_PSESX</name>
<dbReference type="InterPro" id="IPR000160">
    <property type="entry name" value="GGDEF_dom"/>
</dbReference>
<dbReference type="Gene3D" id="3.30.70.270">
    <property type="match status" value="1"/>
</dbReference>
<proteinExistence type="predicted"/>
<dbReference type="NCBIfam" id="TIGR00254">
    <property type="entry name" value="GGDEF"/>
    <property type="match status" value="1"/>
</dbReference>
<feature type="domain" description="EAL" evidence="3">
    <location>
        <begin position="514"/>
        <end position="767"/>
    </location>
</feature>
<evidence type="ECO:0000256" key="1">
    <source>
        <dbReference type="SAM" id="Coils"/>
    </source>
</evidence>
<keyword evidence="2" id="KW-1133">Transmembrane helix</keyword>
<accession>A0A085VDF1</accession>
<dbReference type="SUPFAM" id="SSF55073">
    <property type="entry name" value="Nucleotide cyclase"/>
    <property type="match status" value="1"/>
</dbReference>
<protein>
    <submittedName>
        <fullName evidence="5">Deoxyribonuclease</fullName>
    </submittedName>
</protein>
<keyword evidence="2" id="KW-0812">Transmembrane</keyword>
<dbReference type="InterPro" id="IPR035919">
    <property type="entry name" value="EAL_sf"/>
</dbReference>
<evidence type="ECO:0000256" key="2">
    <source>
        <dbReference type="SAM" id="Phobius"/>
    </source>
</evidence>
<dbReference type="PROSITE" id="PS50883">
    <property type="entry name" value="EAL"/>
    <property type="match status" value="1"/>
</dbReference>
<dbReference type="RefSeq" id="WP_032630312.1">
    <property type="nucleotide sequence ID" value="NZ_JPQU01000056.1"/>
</dbReference>
<keyword evidence="1" id="KW-0175">Coiled coil</keyword>
<dbReference type="InterPro" id="IPR043128">
    <property type="entry name" value="Rev_trsase/Diguanyl_cyclase"/>
</dbReference>
<feature type="domain" description="GGDEF" evidence="4">
    <location>
        <begin position="372"/>
        <end position="505"/>
    </location>
</feature>
<gene>
    <name evidence="5" type="ORF">IV01_19075</name>
</gene>
<dbReference type="AlphaFoldDB" id="A0A085VDF1"/>
<keyword evidence="2" id="KW-0472">Membrane</keyword>
<organism evidence="5 6">
    <name type="scientific">Pseudomonas syringae</name>
    <dbReference type="NCBI Taxonomy" id="317"/>
    <lineage>
        <taxon>Bacteria</taxon>
        <taxon>Pseudomonadati</taxon>
        <taxon>Pseudomonadota</taxon>
        <taxon>Gammaproteobacteria</taxon>
        <taxon>Pseudomonadales</taxon>
        <taxon>Pseudomonadaceae</taxon>
        <taxon>Pseudomonas</taxon>
    </lineage>
</organism>
<feature type="coiled-coil region" evidence="1">
    <location>
        <begin position="310"/>
        <end position="337"/>
    </location>
</feature>
<dbReference type="InterPro" id="IPR029787">
    <property type="entry name" value="Nucleotide_cyclase"/>
</dbReference>
<dbReference type="InterPro" id="IPR001633">
    <property type="entry name" value="EAL_dom"/>
</dbReference>
<evidence type="ECO:0000313" key="6">
    <source>
        <dbReference type="Proteomes" id="UP000028631"/>
    </source>
</evidence>
<dbReference type="PANTHER" id="PTHR33121:SF70">
    <property type="entry name" value="SIGNALING PROTEIN YKOW"/>
    <property type="match status" value="1"/>
</dbReference>
<dbReference type="Proteomes" id="UP000028631">
    <property type="component" value="Unassembled WGS sequence"/>
</dbReference>
<keyword evidence="6" id="KW-1185">Reference proteome</keyword>
<dbReference type="PANTHER" id="PTHR33121">
    <property type="entry name" value="CYCLIC DI-GMP PHOSPHODIESTERASE PDEF"/>
    <property type="match status" value="1"/>
</dbReference>
<dbReference type="GO" id="GO:0071111">
    <property type="term" value="F:cyclic-guanylate-specific phosphodiesterase activity"/>
    <property type="evidence" value="ECO:0007669"/>
    <property type="project" value="InterPro"/>
</dbReference>
<evidence type="ECO:0000259" key="4">
    <source>
        <dbReference type="PROSITE" id="PS50887"/>
    </source>
</evidence>
<dbReference type="Gene3D" id="3.20.20.450">
    <property type="entry name" value="EAL domain"/>
    <property type="match status" value="1"/>
</dbReference>
<reference evidence="5 6" key="1">
    <citation type="submission" date="2014-07" db="EMBL/GenBank/DDBJ databases">
        <title>Draft Genome Sequences of Environmental Pseudomonas syringae strains.</title>
        <authorList>
            <person name="Baltrus D.A."/>
            <person name="Berge O."/>
            <person name="Morris C."/>
        </authorList>
    </citation>
    <scope>NUCLEOTIDE SEQUENCE [LARGE SCALE GENOMIC DNA]</scope>
    <source>
        <strain evidence="5 6">GAW0119</strain>
    </source>
</reference>
<comment type="caution">
    <text evidence="5">The sequence shown here is derived from an EMBL/GenBank/DDBJ whole genome shotgun (WGS) entry which is preliminary data.</text>
</comment>
<evidence type="ECO:0000259" key="3">
    <source>
        <dbReference type="PROSITE" id="PS50883"/>
    </source>
</evidence>
<dbReference type="EMBL" id="JPQU01000056">
    <property type="protein sequence ID" value="KFE53464.1"/>
    <property type="molecule type" value="Genomic_DNA"/>
</dbReference>
<dbReference type="CDD" id="cd01949">
    <property type="entry name" value="GGDEF"/>
    <property type="match status" value="1"/>
</dbReference>
<dbReference type="Pfam" id="PF00563">
    <property type="entry name" value="EAL"/>
    <property type="match status" value="1"/>
</dbReference>
<dbReference type="SUPFAM" id="SSF141868">
    <property type="entry name" value="EAL domain-like"/>
    <property type="match status" value="1"/>
</dbReference>
<dbReference type="Pfam" id="PF00990">
    <property type="entry name" value="GGDEF"/>
    <property type="match status" value="1"/>
</dbReference>
<dbReference type="PATRIC" id="fig|317.175.peg.3976"/>
<dbReference type="InterPro" id="IPR050706">
    <property type="entry name" value="Cyclic-di-GMP_PDE-like"/>
</dbReference>